<feature type="compositionally biased region" description="Acidic residues" evidence="1">
    <location>
        <begin position="348"/>
        <end position="362"/>
    </location>
</feature>
<organism evidence="2">
    <name type="scientific">Tetraselmis chuii</name>
    <dbReference type="NCBI Taxonomy" id="63592"/>
    <lineage>
        <taxon>Eukaryota</taxon>
        <taxon>Viridiplantae</taxon>
        <taxon>Chlorophyta</taxon>
        <taxon>core chlorophytes</taxon>
        <taxon>Chlorodendrophyceae</taxon>
        <taxon>Chlorodendrales</taxon>
        <taxon>Chlorodendraceae</taxon>
        <taxon>Tetraselmis</taxon>
    </lineage>
</organism>
<feature type="region of interest" description="Disordered" evidence="1">
    <location>
        <begin position="28"/>
        <end position="84"/>
    </location>
</feature>
<dbReference type="InterPro" id="IPR021920">
    <property type="entry name" value="DUF3531"/>
</dbReference>
<proteinExistence type="predicted"/>
<dbReference type="EMBL" id="HBGG01008799">
    <property type="protein sequence ID" value="CAD9202203.1"/>
    <property type="molecule type" value="Transcribed_RNA"/>
</dbReference>
<feature type="region of interest" description="Disordered" evidence="1">
    <location>
        <begin position="345"/>
        <end position="374"/>
    </location>
</feature>
<dbReference type="AlphaFoldDB" id="A0A7S1X0E9"/>
<dbReference type="Pfam" id="PF12049">
    <property type="entry name" value="DUF3531"/>
    <property type="match status" value="1"/>
</dbReference>
<name>A0A7S1X0E9_9CHLO</name>
<feature type="compositionally biased region" description="Basic and acidic residues" evidence="1">
    <location>
        <begin position="72"/>
        <end position="84"/>
    </location>
</feature>
<gene>
    <name evidence="2" type="ORF">TCHU04912_LOCUS4436</name>
</gene>
<protein>
    <submittedName>
        <fullName evidence="2">Uncharacterized protein</fullName>
    </submittedName>
</protein>
<reference evidence="2" key="1">
    <citation type="submission" date="2021-01" db="EMBL/GenBank/DDBJ databases">
        <authorList>
            <person name="Corre E."/>
            <person name="Pelletier E."/>
            <person name="Niang G."/>
            <person name="Scheremetjew M."/>
            <person name="Finn R."/>
            <person name="Kale V."/>
            <person name="Holt S."/>
            <person name="Cochrane G."/>
            <person name="Meng A."/>
            <person name="Brown T."/>
            <person name="Cohen L."/>
        </authorList>
    </citation>
    <scope>NUCLEOTIDE SEQUENCE</scope>
    <source>
        <strain evidence="2">PLY429</strain>
    </source>
</reference>
<accession>A0A7S1X0E9</accession>
<dbReference type="PANTHER" id="PTHR46737:SF2">
    <property type="entry name" value="OS02G0827600 PROTEIN"/>
    <property type="match status" value="1"/>
</dbReference>
<evidence type="ECO:0000256" key="1">
    <source>
        <dbReference type="SAM" id="MobiDB-lite"/>
    </source>
</evidence>
<evidence type="ECO:0000313" key="2">
    <source>
        <dbReference type="EMBL" id="CAD9202203.1"/>
    </source>
</evidence>
<dbReference type="PANTHER" id="PTHR46737">
    <property type="entry name" value="OS02G0827600 PROTEIN"/>
    <property type="match status" value="1"/>
</dbReference>
<sequence>MSTAVAAAARNGGVAATLAMTHARCHRRATVSPNVQRPSRYVAANVSRGGMSERARREYGPLPPPPPPSEEEAARFNDEPSEEALRAEELLGGENGETPEWVQNIIEAAEVGDPEYVKLLEGTDNDPVKIMKNVTKALGEMKQSQPRQPAEAKVNAAQMRIRFREVDHFNLWIWIQLLETPTMKERQLVSEVLKSWFTMGRLTAFNGMNLQLFEMATADLSYFNYDHDQLETGLTSSFHEMSEPEFKDNWCRVWLDTGTADEFSFDMLINAFNGFNREHAAVTDLIFGGENPDWPTPEVRYNPLSQDFIPQSAEAFKDSPNSQVPGYELEELGNMDDLDKYMGGFGDVVEDDDEDLDEDGEFESLFSGPKPPSK</sequence>